<gene>
    <name evidence="3" type="ORF">DVA86_12210</name>
</gene>
<feature type="chain" id="PRO_5039365796" evidence="2">
    <location>
        <begin position="24"/>
        <end position="416"/>
    </location>
</feature>
<keyword evidence="4" id="KW-1185">Reference proteome</keyword>
<feature type="signal peptide" evidence="2">
    <location>
        <begin position="1"/>
        <end position="23"/>
    </location>
</feature>
<dbReference type="EMBL" id="CP031320">
    <property type="protein sequence ID" value="AXK37280.1"/>
    <property type="molecule type" value="Genomic_DNA"/>
</dbReference>
<keyword evidence="2" id="KW-0732">Signal</keyword>
<evidence type="ECO:0000313" key="3">
    <source>
        <dbReference type="EMBL" id="AXK37280.1"/>
    </source>
</evidence>
<feature type="region of interest" description="Disordered" evidence="1">
    <location>
        <begin position="339"/>
        <end position="368"/>
    </location>
</feature>
<accession>A0A345Y064</accession>
<feature type="region of interest" description="Disordered" evidence="1">
    <location>
        <begin position="27"/>
        <end position="46"/>
    </location>
</feature>
<sequence length="416" mass="44195">MRRRTAIGSGAVVLLVLALAAWALTDSGGGRAESCGGLKPTGWQPDDTMTQEFARYGNDNTRTDDWTGGDGTRSVRLPDGRTLWLSADTFLDRIHPGGQRVPHPSWVRNSALVMAPDGRLDRTLTGAPGSDGRPSALFPGTVDGSGKELWRWPVQATVEPRSPGSAEQVVRVLLWQRESGPPPWVFGVPRATEVATLSLPDLRLEGIAPLYQPDAGTDPAQRVLYGTSAVRDGGWTYAYGADERGVQDGGPSRAYVARAPHGSLADASAWRYWNGSDWTADPAAAAPLDFGEQHGSATNTYTVVRRGDSWLLLTMDAGGPDGKASQNVVSFWACAPNGPWHGPDTASEPPLPPGGKEADATAYNPQGHAEFSAGNGDLLLGYDVNVLSDPGAIHRNVDLYRPRFLRLALGPADSGG</sequence>
<dbReference type="KEGG" id="sarm:DVA86_12210"/>
<dbReference type="Proteomes" id="UP000254425">
    <property type="component" value="Chromosome"/>
</dbReference>
<dbReference type="AlphaFoldDB" id="A0A345Y064"/>
<reference evidence="3 4" key="1">
    <citation type="submission" date="2018-07" db="EMBL/GenBank/DDBJ databases">
        <title>Draft genome of the type strain Streptomyces armeniacus ATCC 15676.</title>
        <authorList>
            <person name="Labana P."/>
            <person name="Gosse J.T."/>
            <person name="Boddy C.N."/>
        </authorList>
    </citation>
    <scope>NUCLEOTIDE SEQUENCE [LARGE SCALE GENOMIC DNA]</scope>
    <source>
        <strain evidence="3 4">ATCC 15676</strain>
    </source>
</reference>
<evidence type="ECO:0000256" key="1">
    <source>
        <dbReference type="SAM" id="MobiDB-lite"/>
    </source>
</evidence>
<protein>
    <submittedName>
        <fullName evidence="3">DUF4185 domain-containing protein</fullName>
    </submittedName>
</protein>
<evidence type="ECO:0000256" key="2">
    <source>
        <dbReference type="SAM" id="SignalP"/>
    </source>
</evidence>
<organism evidence="3 4">
    <name type="scientific">Streptomyces armeniacus</name>
    <dbReference type="NCBI Taxonomy" id="83291"/>
    <lineage>
        <taxon>Bacteria</taxon>
        <taxon>Bacillati</taxon>
        <taxon>Actinomycetota</taxon>
        <taxon>Actinomycetes</taxon>
        <taxon>Kitasatosporales</taxon>
        <taxon>Streptomycetaceae</taxon>
        <taxon>Streptomyces</taxon>
    </lineage>
</organism>
<name>A0A345Y064_9ACTN</name>
<proteinExistence type="predicted"/>
<evidence type="ECO:0000313" key="4">
    <source>
        <dbReference type="Proteomes" id="UP000254425"/>
    </source>
</evidence>